<dbReference type="OrthoDB" id="311633at2759"/>
<keyword evidence="13" id="KW-1185">Reference proteome</keyword>
<comment type="function">
    <text evidence="10">Component of the cytosolic iron-sulfur (Fe-S) protein assembly (CIA) machinery. Required for the maturation of extramitochondrial Fe-S proteins. Part of an electron transfer chain functioning in an early step of cytosolic Fe-S biogenesis, facilitating the de novo assembly of a [4Fe-4S] cluster on the cytosolic Fe-S scaffold complex. Electrons are transferred from NADPH via a FAD- and FMN-containing diflavin oxidoreductase. Together with the diflavin oxidoreductase, also required for the assembly of the diferric tyrosyl radical cofactor of ribonucleotide reductase (RNR), probably by providing electrons for reduction during radical cofactor maturation in the catalytic small subunit.</text>
</comment>
<feature type="binding site" evidence="10">
    <location>
        <position position="203"/>
    </location>
    <ligand>
        <name>[2Fe-2S] cluster</name>
        <dbReference type="ChEBI" id="CHEBI:190135"/>
    </ligand>
</feature>
<name>I7LXH9_TETTS</name>
<dbReference type="InterPro" id="IPR029063">
    <property type="entry name" value="SAM-dependent_MTases_sf"/>
</dbReference>
<comment type="similarity">
    <text evidence="2 10">Belongs to the anamorsin family.</text>
</comment>
<evidence type="ECO:0000256" key="10">
    <source>
        <dbReference type="HAMAP-Rule" id="MF_03115"/>
    </source>
</evidence>
<dbReference type="GO" id="GO:0046872">
    <property type="term" value="F:metal ion binding"/>
    <property type="evidence" value="ECO:0007669"/>
    <property type="project" value="UniProtKB-KW"/>
</dbReference>
<feature type="binding site" evidence="10">
    <location>
        <position position="253"/>
    </location>
    <ligand>
        <name>[4Fe-4S] cluster</name>
        <dbReference type="ChEBI" id="CHEBI:49883"/>
    </ligand>
</feature>
<evidence type="ECO:0000256" key="8">
    <source>
        <dbReference type="ARBA" id="ARBA00023014"/>
    </source>
</evidence>
<dbReference type="eggNOG" id="KOG4020">
    <property type="taxonomic scope" value="Eukaryota"/>
</dbReference>
<comment type="caution">
    <text evidence="10">Lacks conserved residue(s) required for the propagation of feature annotation.</text>
</comment>
<comment type="domain">
    <text evidence="10">The C-terminal domain binds 2 Fe-S clusters but is otherwise mostly in an intrinsically disordered conformation.</text>
</comment>
<keyword evidence="7 10" id="KW-0408">Iron</keyword>
<dbReference type="Proteomes" id="UP000009168">
    <property type="component" value="Unassembled WGS sequence"/>
</dbReference>
<evidence type="ECO:0000256" key="1">
    <source>
        <dbReference type="ARBA" id="ARBA00001966"/>
    </source>
</evidence>
<comment type="cofactor">
    <cofactor evidence="10">
        <name>[2Fe-2S] cluster</name>
        <dbReference type="ChEBI" id="CHEBI:190135"/>
    </cofactor>
</comment>
<evidence type="ECO:0000256" key="9">
    <source>
        <dbReference type="ARBA" id="ARBA00023128"/>
    </source>
</evidence>
<keyword evidence="3 10" id="KW-0004">4Fe-4S</keyword>
<dbReference type="GO" id="GO:0051537">
    <property type="term" value="F:2 iron, 2 sulfur cluster binding"/>
    <property type="evidence" value="ECO:0007669"/>
    <property type="project" value="UniProtKB-UniRule"/>
</dbReference>
<comment type="domain">
    <text evidence="10">The N-terminal domain has structural similarity with S-adenosyl-L-methionine-dependent methyltransferases, but does not bind S-adenosyl-L-methionine. It is required for correct assembly of the 2 Fe-S clusters.</text>
</comment>
<feature type="binding site" evidence="10">
    <location>
        <position position="210"/>
    </location>
    <ligand>
        <name>[2Fe-2S] cluster</name>
        <dbReference type="ChEBI" id="CHEBI:190135"/>
    </ligand>
</feature>
<feature type="binding site" evidence="10">
    <location>
        <position position="245"/>
    </location>
    <ligand>
        <name>[4Fe-4S] cluster</name>
        <dbReference type="ChEBI" id="CHEBI:49883"/>
    </ligand>
</feature>
<keyword evidence="6 10" id="KW-0479">Metal-binding</keyword>
<dbReference type="PANTHER" id="PTHR13273">
    <property type="entry name" value="ANAMORSIN"/>
    <property type="match status" value="1"/>
</dbReference>
<organism evidence="12 13">
    <name type="scientific">Tetrahymena thermophila (strain SB210)</name>
    <dbReference type="NCBI Taxonomy" id="312017"/>
    <lineage>
        <taxon>Eukaryota</taxon>
        <taxon>Sar</taxon>
        <taxon>Alveolata</taxon>
        <taxon>Ciliophora</taxon>
        <taxon>Intramacronucleata</taxon>
        <taxon>Oligohymenophorea</taxon>
        <taxon>Hymenostomatida</taxon>
        <taxon>Tetrahymenina</taxon>
        <taxon>Tetrahymenidae</taxon>
        <taxon>Tetrahymena</taxon>
    </lineage>
</organism>
<dbReference type="KEGG" id="tet:TTHERM_00241970"/>
<dbReference type="InterPro" id="IPR007785">
    <property type="entry name" value="Anamorsin"/>
</dbReference>
<reference evidence="13" key="1">
    <citation type="journal article" date="2006" name="PLoS Biol.">
        <title>Macronuclear genome sequence of the ciliate Tetrahymena thermophila, a model eukaryote.</title>
        <authorList>
            <person name="Eisen J.A."/>
            <person name="Coyne R.S."/>
            <person name="Wu M."/>
            <person name="Wu D."/>
            <person name="Thiagarajan M."/>
            <person name="Wortman J.R."/>
            <person name="Badger J.H."/>
            <person name="Ren Q."/>
            <person name="Amedeo P."/>
            <person name="Jones K.M."/>
            <person name="Tallon L.J."/>
            <person name="Delcher A.L."/>
            <person name="Salzberg S.L."/>
            <person name="Silva J.C."/>
            <person name="Haas B.J."/>
            <person name="Majoros W.H."/>
            <person name="Farzad M."/>
            <person name="Carlton J.M."/>
            <person name="Smith R.K. Jr."/>
            <person name="Garg J."/>
            <person name="Pearlman R.E."/>
            <person name="Karrer K.M."/>
            <person name="Sun L."/>
            <person name="Manning G."/>
            <person name="Elde N.C."/>
            <person name="Turkewitz A.P."/>
            <person name="Asai D.J."/>
            <person name="Wilkes D.E."/>
            <person name="Wang Y."/>
            <person name="Cai H."/>
            <person name="Collins K."/>
            <person name="Stewart B.A."/>
            <person name="Lee S.R."/>
            <person name="Wilamowska K."/>
            <person name="Weinberg Z."/>
            <person name="Ruzzo W.L."/>
            <person name="Wloga D."/>
            <person name="Gaertig J."/>
            <person name="Frankel J."/>
            <person name="Tsao C.-C."/>
            <person name="Gorovsky M.A."/>
            <person name="Keeling P.J."/>
            <person name="Waller R.F."/>
            <person name="Patron N.J."/>
            <person name="Cherry J.M."/>
            <person name="Stover N.A."/>
            <person name="Krieger C.J."/>
            <person name="del Toro C."/>
            <person name="Ryder H.F."/>
            <person name="Williamson S.C."/>
            <person name="Barbeau R.A."/>
            <person name="Hamilton E.P."/>
            <person name="Orias E."/>
        </authorList>
    </citation>
    <scope>NUCLEOTIDE SEQUENCE [LARGE SCALE GENOMIC DNA]</scope>
    <source>
        <strain evidence="13">SB210</strain>
    </source>
</reference>
<comment type="domain">
    <text evidence="10">The twin Cx2C motifs are involved in the recognition by the mitochondrial MIA40-ERV1 disulfide relay system. The formation of 2 disulfide bonds in the Cx2C motifs through dithiol/disulfide exchange reactions effectively traps the protein in the mitochondrial intermembrane space.</text>
</comment>
<feature type="short sequence motif" description="Cx2C motif 2" evidence="10">
    <location>
        <begin position="253"/>
        <end position="256"/>
    </location>
</feature>
<dbReference type="InParanoid" id="I7LXH9"/>
<feature type="binding site" evidence="10">
    <location>
        <position position="213"/>
    </location>
    <ligand>
        <name>[2Fe-2S] cluster</name>
        <dbReference type="ChEBI" id="CHEBI:190135"/>
    </ligand>
</feature>
<dbReference type="PANTHER" id="PTHR13273:SF14">
    <property type="entry name" value="ANAMORSIN"/>
    <property type="match status" value="1"/>
</dbReference>
<keyword evidence="9 10" id="KW-0496">Mitochondrion</keyword>
<keyword evidence="8 10" id="KW-0411">Iron-sulfur</keyword>
<feature type="binding site" evidence="10">
    <location>
        <position position="256"/>
    </location>
    <ligand>
        <name>[4Fe-4S] cluster</name>
        <dbReference type="ChEBI" id="CHEBI:49883"/>
    </ligand>
</feature>
<dbReference type="STRING" id="312017.I7LXH9"/>
<evidence type="ECO:0000256" key="4">
    <source>
        <dbReference type="ARBA" id="ARBA00022490"/>
    </source>
</evidence>
<evidence type="ECO:0000256" key="6">
    <source>
        <dbReference type="ARBA" id="ARBA00022723"/>
    </source>
</evidence>
<comment type="cofactor">
    <cofactor evidence="1 10">
        <name>[4Fe-4S] cluster</name>
        <dbReference type="ChEBI" id="CHEBI:49883"/>
    </cofactor>
</comment>
<feature type="binding site" evidence="10">
    <location>
        <position position="215"/>
    </location>
    <ligand>
        <name>[2Fe-2S] cluster</name>
        <dbReference type="ChEBI" id="CHEBI:190135"/>
    </ligand>
</feature>
<dbReference type="GO" id="GO:0051539">
    <property type="term" value="F:4 iron, 4 sulfur cluster binding"/>
    <property type="evidence" value="ECO:0007669"/>
    <property type="project" value="UniProtKB-KW"/>
</dbReference>
<dbReference type="OMA" id="LGHIYRI"/>
<feature type="region of interest" description="Fe-S binding site B" evidence="10">
    <location>
        <begin position="242"/>
        <end position="256"/>
    </location>
</feature>
<dbReference type="RefSeq" id="XP_001024921.3">
    <property type="nucleotide sequence ID" value="XM_001024921.4"/>
</dbReference>
<evidence type="ECO:0000259" key="11">
    <source>
        <dbReference type="Pfam" id="PF05093"/>
    </source>
</evidence>
<dbReference type="Gene3D" id="3.40.50.150">
    <property type="entry name" value="Vaccinia Virus protein VP39"/>
    <property type="match status" value="1"/>
</dbReference>
<dbReference type="HAMAP" id="MF_03115">
    <property type="entry name" value="Anamorsin"/>
    <property type="match status" value="1"/>
</dbReference>
<dbReference type="GO" id="GO:0016226">
    <property type="term" value="P:iron-sulfur cluster assembly"/>
    <property type="evidence" value="ECO:0007669"/>
    <property type="project" value="UniProtKB-UniRule"/>
</dbReference>
<proteinExistence type="inferred from homology"/>
<dbReference type="GO" id="GO:0009055">
    <property type="term" value="F:electron transfer activity"/>
    <property type="evidence" value="ECO:0007669"/>
    <property type="project" value="UniProtKB-UniRule"/>
</dbReference>
<accession>I7LXH9</accession>
<sequence length="300" mass="33068">MNTVVFAASKEQRESLLETRNIKETVVADSTILIEYLRDNSFKLFLAQVDNISELPLKTLGHIYRILANEGQIIIKFTSINQEDFEKFVKLLKATGFKNSNPAQTATSNQLVFVKPEFQQAASLKREVASTNATQNQNSTTATTETQNNVYGQYMHSPVVQVEPQIKKKNAFQAVKIDNNTVDEDALLNNDKVNVVVPTEESCATKPKACKNCTCGRKEKEQGLSDDQLLQALEKGDIKSSCGNCYLGDAFRCASCPYKGLPAFKPGDKVKLDLGFNDASSSQQKEGDVKVEGGKVKLAI</sequence>
<gene>
    <name evidence="12" type="ORF">TTHERM_00241970</name>
</gene>
<evidence type="ECO:0000313" key="13">
    <source>
        <dbReference type="Proteomes" id="UP000009168"/>
    </source>
</evidence>
<protein>
    <recommendedName>
        <fullName evidence="10">Anamorsin homolog</fullName>
    </recommendedName>
    <alternativeName>
        <fullName evidence="10">Fe-S cluster assembly protein DRE2 homolog</fullName>
    </alternativeName>
</protein>
<dbReference type="InterPro" id="IPR046408">
    <property type="entry name" value="CIAPIN1"/>
</dbReference>
<evidence type="ECO:0000256" key="3">
    <source>
        <dbReference type="ARBA" id="ARBA00022485"/>
    </source>
</evidence>
<evidence type="ECO:0000256" key="7">
    <source>
        <dbReference type="ARBA" id="ARBA00023004"/>
    </source>
</evidence>
<evidence type="ECO:0000313" key="12">
    <source>
        <dbReference type="EMBL" id="EAS04676.3"/>
    </source>
</evidence>
<comment type="subcellular location">
    <subcellularLocation>
        <location evidence="10">Cytoplasm</location>
    </subcellularLocation>
    <subcellularLocation>
        <location evidence="10">Mitochondrion intermembrane space</location>
    </subcellularLocation>
</comment>
<keyword evidence="4 10" id="KW-0963">Cytoplasm</keyword>
<keyword evidence="5 10" id="KW-0001">2Fe-2S</keyword>
<dbReference type="EMBL" id="GG662443">
    <property type="protein sequence ID" value="EAS04676.3"/>
    <property type="molecule type" value="Genomic_DNA"/>
</dbReference>
<feature type="binding site" evidence="10">
    <location>
        <position position="242"/>
    </location>
    <ligand>
        <name>[4Fe-4S] cluster</name>
        <dbReference type="ChEBI" id="CHEBI:49883"/>
    </ligand>
</feature>
<comment type="subunit">
    <text evidence="10">Monomer.</text>
</comment>
<dbReference type="Pfam" id="PF05093">
    <property type="entry name" value="CIAPIN1"/>
    <property type="match status" value="1"/>
</dbReference>
<evidence type="ECO:0000256" key="5">
    <source>
        <dbReference type="ARBA" id="ARBA00022714"/>
    </source>
</evidence>
<dbReference type="GeneID" id="7825323"/>
<dbReference type="AlphaFoldDB" id="I7LXH9"/>
<feature type="domain" description="Anamorsin C-terminal" evidence="11">
    <location>
        <begin position="203"/>
        <end position="272"/>
    </location>
</feature>
<dbReference type="GO" id="GO:0005758">
    <property type="term" value="C:mitochondrial intermembrane space"/>
    <property type="evidence" value="ECO:0007669"/>
    <property type="project" value="UniProtKB-SubCell"/>
</dbReference>
<feature type="short sequence motif" description="Cx2C motif 1" evidence="10">
    <location>
        <begin position="242"/>
        <end position="245"/>
    </location>
</feature>
<evidence type="ECO:0000256" key="2">
    <source>
        <dbReference type="ARBA" id="ARBA00008169"/>
    </source>
</evidence>
<dbReference type="HOGENOM" id="CLU_929001_0_0_1"/>